<feature type="compositionally biased region" description="Basic and acidic residues" evidence="5">
    <location>
        <begin position="333"/>
        <end position="346"/>
    </location>
</feature>
<keyword evidence="2 4" id="KW-0472">Membrane</keyword>
<dbReference type="PROSITE" id="PS51123">
    <property type="entry name" value="OMPA_2"/>
    <property type="match status" value="1"/>
</dbReference>
<evidence type="ECO:0000256" key="5">
    <source>
        <dbReference type="SAM" id="MobiDB-lite"/>
    </source>
</evidence>
<keyword evidence="3" id="KW-0998">Cell outer membrane</keyword>
<dbReference type="Pfam" id="PF00691">
    <property type="entry name" value="OmpA"/>
    <property type="match status" value="1"/>
</dbReference>
<dbReference type="InterPro" id="IPR036737">
    <property type="entry name" value="OmpA-like_sf"/>
</dbReference>
<dbReference type="InterPro" id="IPR006311">
    <property type="entry name" value="TAT_signal"/>
</dbReference>
<dbReference type="PROSITE" id="PS51318">
    <property type="entry name" value="TAT"/>
    <property type="match status" value="1"/>
</dbReference>
<evidence type="ECO:0000256" key="1">
    <source>
        <dbReference type="ARBA" id="ARBA00004442"/>
    </source>
</evidence>
<feature type="domain" description="OmpA-like" evidence="6">
    <location>
        <begin position="234"/>
        <end position="353"/>
    </location>
</feature>
<dbReference type="EMBL" id="ACRE02000021">
    <property type="protein sequence ID" value="EGE39170.1"/>
    <property type="molecule type" value="Genomic_DNA"/>
</dbReference>
<dbReference type="PANTHER" id="PTHR30329">
    <property type="entry name" value="STATOR ELEMENT OF FLAGELLAR MOTOR COMPLEX"/>
    <property type="match status" value="1"/>
</dbReference>
<dbReference type="PANTHER" id="PTHR30329:SF21">
    <property type="entry name" value="LIPOPROTEIN YIAD-RELATED"/>
    <property type="match status" value="1"/>
</dbReference>
<reference evidence="8" key="1">
    <citation type="submission" date="2010-02" db="EMBL/GenBank/DDBJ databases">
        <title>The Genome Sequence of Prevotella oris strain C735.</title>
        <authorList>
            <consortium name="The Broad Institute Genome Sequencing Platform"/>
            <person name="Ward D."/>
            <person name="Feldgarden M."/>
            <person name="Earl A."/>
            <person name="Young S.K."/>
            <person name="Zeng Q."/>
            <person name="Koehrsen M."/>
            <person name="Alvarado L."/>
            <person name="Berlin A."/>
            <person name="Bochicchio J."/>
            <person name="Borenstein D."/>
            <person name="Chapman S.B."/>
            <person name="Chen Z."/>
            <person name="Engels R."/>
            <person name="Freedman E."/>
            <person name="Gellesch M."/>
            <person name="Goldberg J."/>
            <person name="Griggs A."/>
            <person name="Gujja S."/>
            <person name="Heilman E."/>
            <person name="Heiman D."/>
            <person name="Hepburn T."/>
            <person name="Howarth C."/>
            <person name="Jen D."/>
            <person name="Larson L."/>
            <person name="Mehta T."/>
            <person name="Park D."/>
            <person name="Pearson M."/>
            <person name="Roberts A."/>
            <person name="Saif S."/>
            <person name="Shea T."/>
            <person name="Shenoy N."/>
            <person name="Sisk P."/>
            <person name="Stolte C."/>
            <person name="Sykes S."/>
            <person name="Thomson T."/>
            <person name="Walk T."/>
            <person name="White J."/>
            <person name="Yandava C."/>
            <person name="Sibley C.D."/>
            <person name="Field T.R."/>
            <person name="Grinwis M."/>
            <person name="Eshaghurshan C.S."/>
            <person name="Surette M.G."/>
            <person name="Haas B."/>
            <person name="Nusbaum C."/>
            <person name="Birren B."/>
        </authorList>
    </citation>
    <scope>NUCLEOTIDE SEQUENCE [LARGE SCALE GENOMIC DNA]</scope>
    <source>
        <strain evidence="8">C505</strain>
    </source>
</reference>
<dbReference type="Gene3D" id="3.30.1330.60">
    <property type="entry name" value="OmpA-like domain"/>
    <property type="match status" value="1"/>
</dbReference>
<dbReference type="InterPro" id="IPR050330">
    <property type="entry name" value="Bact_OuterMem_StrucFunc"/>
</dbReference>
<feature type="region of interest" description="Disordered" evidence="5">
    <location>
        <begin position="317"/>
        <end position="387"/>
    </location>
</feature>
<dbReference type="Proteomes" id="UP000004668">
    <property type="component" value="Unassembled WGS sequence"/>
</dbReference>
<sequence length="529" mass="55193">MSSSTPLPPDACARLSRRGVLALPALAGAGAVLSGCGLLKKGDTASSGKSSGAASPRAVATATGPHGGVVFSTEYQGAPMTVEVGPVAVKGKYTVARFHISTDSKEDVYLSQAFAQLENVGTTADVRMMSLEQSLVYVELGGNTEDLSGAVTKGAPKDAFPVFGALNDGVHSVEMLLPNMGVVVGVPVVKEAEVDFNVDDVIAKANLQGPDPGPFKLERATLAMDGSSDTKQDEKSTTVTVAGDVTFATDSDQLSTQADSVLATVVEQIKKYPSGGELTITGHTDDVADDAHNQDLSERRAKAVSERLKKLTDLSAWKESVSGKGESSPRVPNDTDERRQINRRVEITLTPSKAAESSASPSASEAPSSATVPDPAGPVGKGPEGVDVKVGGKTMHMTIDHVVRVGGYLTGKVVLTSSEAVSMPVAPFSLPGKMMEMRGLSGVFYVSSLTILSGGLRYLEADYTYSDGSRYPLADSFVYDLEPGASQSLPVVWSDVGGDSVTIDMPAGEYLYTKERVVARLTDIPVVNA</sequence>
<evidence type="ECO:0000313" key="8">
    <source>
        <dbReference type="Proteomes" id="UP000004668"/>
    </source>
</evidence>
<dbReference type="CDD" id="cd07185">
    <property type="entry name" value="OmpA_C-like"/>
    <property type="match status" value="1"/>
</dbReference>
<dbReference type="HOGENOM" id="CLU_043494_0_0_11"/>
<evidence type="ECO:0000259" key="6">
    <source>
        <dbReference type="PROSITE" id="PS51123"/>
    </source>
</evidence>
<evidence type="ECO:0000313" key="7">
    <source>
        <dbReference type="EMBL" id="EGE39170.1"/>
    </source>
</evidence>
<name>F2UVR7_ACTVI</name>
<gene>
    <name evidence="7" type="ORF">HMPREF0059_00518</name>
</gene>
<organism evidence="7 8">
    <name type="scientific">Actinomyces viscosus C505</name>
    <dbReference type="NCBI Taxonomy" id="562973"/>
    <lineage>
        <taxon>Bacteria</taxon>
        <taxon>Bacillati</taxon>
        <taxon>Actinomycetota</taxon>
        <taxon>Actinomycetes</taxon>
        <taxon>Actinomycetales</taxon>
        <taxon>Actinomycetaceae</taxon>
        <taxon>Actinomyces</taxon>
    </lineage>
</organism>
<comment type="caution">
    <text evidence="7">The sequence shown here is derived from an EMBL/GenBank/DDBJ whole genome shotgun (WGS) entry which is preliminary data.</text>
</comment>
<dbReference type="InterPro" id="IPR006665">
    <property type="entry name" value="OmpA-like"/>
</dbReference>
<dbReference type="SUPFAM" id="SSF103088">
    <property type="entry name" value="OmpA-like"/>
    <property type="match status" value="1"/>
</dbReference>
<accession>F2UVR7</accession>
<reference evidence="7 8" key="2">
    <citation type="submission" date="2011-10" db="EMBL/GenBank/DDBJ databases">
        <title>The Genome Sequence of Actinomyces viscosus C505.</title>
        <authorList>
            <consortium name="The Broad Institute Genome Sequencing Platform"/>
            <consortium name="The Broad Institute Genome Sequencing Center for Infectious Disease"/>
            <person name="Earl A."/>
            <person name="Ward D."/>
            <person name="Feldgarden M."/>
            <person name="Gevers D."/>
            <person name="Sibley C.D."/>
            <person name="Field T.R."/>
            <person name="Grinwis M."/>
            <person name="Eshaghurshan C.S."/>
            <person name="Surette M.G."/>
            <person name="Young S.K."/>
            <person name="Zeng Q."/>
            <person name="Gargeya S."/>
            <person name="Fitzgerald M."/>
            <person name="Haas B."/>
            <person name="Abouelleil A."/>
            <person name="Alvarado L."/>
            <person name="Arachchi H.M."/>
            <person name="Berlin A."/>
            <person name="Brown A."/>
            <person name="Chapman S.B."/>
            <person name="Chen Z."/>
            <person name="Dunbar C."/>
            <person name="Freedman E."/>
            <person name="Gearin G."/>
            <person name="Goldberg J."/>
            <person name="Griggs A."/>
            <person name="Gujja S."/>
            <person name="Heiman D."/>
            <person name="Howarth C."/>
            <person name="Larson L."/>
            <person name="Lui A."/>
            <person name="MacDonald P.J.P."/>
            <person name="Montmayeur A."/>
            <person name="Murphy C."/>
            <person name="Neiman D."/>
            <person name="Pearson M."/>
            <person name="Priest M."/>
            <person name="Roberts A."/>
            <person name="Saif S."/>
            <person name="Shea T."/>
            <person name="Shenoy N."/>
            <person name="Sisk P."/>
            <person name="Stolte C."/>
            <person name="Sykes S."/>
            <person name="Wortman J."/>
            <person name="Nusbaum C."/>
            <person name="Birren B."/>
        </authorList>
    </citation>
    <scope>NUCLEOTIDE SEQUENCE [LARGE SCALE GENOMIC DNA]</scope>
    <source>
        <strain evidence="7 8">C505</strain>
    </source>
</reference>
<dbReference type="eggNOG" id="COG2885">
    <property type="taxonomic scope" value="Bacteria"/>
</dbReference>
<dbReference type="GO" id="GO:0009279">
    <property type="term" value="C:cell outer membrane"/>
    <property type="evidence" value="ECO:0007669"/>
    <property type="project" value="UniProtKB-SubCell"/>
</dbReference>
<feature type="compositionally biased region" description="Low complexity" evidence="5">
    <location>
        <begin position="354"/>
        <end position="370"/>
    </location>
</feature>
<feature type="compositionally biased region" description="Basic and acidic residues" evidence="5">
    <location>
        <begin position="283"/>
        <end position="302"/>
    </location>
</feature>
<comment type="subcellular location">
    <subcellularLocation>
        <location evidence="1">Cell outer membrane</location>
    </subcellularLocation>
</comment>
<evidence type="ECO:0000256" key="4">
    <source>
        <dbReference type="PROSITE-ProRule" id="PRU00473"/>
    </source>
</evidence>
<dbReference type="AlphaFoldDB" id="F2UVR7"/>
<feature type="region of interest" description="Disordered" evidence="5">
    <location>
        <begin position="275"/>
        <end position="302"/>
    </location>
</feature>
<evidence type="ECO:0000256" key="3">
    <source>
        <dbReference type="ARBA" id="ARBA00023237"/>
    </source>
</evidence>
<dbReference type="InterPro" id="IPR006664">
    <property type="entry name" value="OMP_bac"/>
</dbReference>
<dbReference type="PRINTS" id="PR01021">
    <property type="entry name" value="OMPADOMAIN"/>
</dbReference>
<evidence type="ECO:0000256" key="2">
    <source>
        <dbReference type="ARBA" id="ARBA00023136"/>
    </source>
</evidence>
<proteinExistence type="predicted"/>
<protein>
    <recommendedName>
        <fullName evidence="6">OmpA-like domain-containing protein</fullName>
    </recommendedName>
</protein>